<reference evidence="15" key="1">
    <citation type="journal article" date="2013" name="Nat. Biotechnol.">
        <title>Chinese hamster genome sequenced from sorted chromosomes.</title>
        <authorList>
            <person name="Brinkrolf K."/>
            <person name="Rupp O."/>
            <person name="Laux H."/>
            <person name="Kollin F."/>
            <person name="Ernst W."/>
            <person name="Linke B."/>
            <person name="Kofler R."/>
            <person name="Romand S."/>
            <person name="Hesse F."/>
            <person name="Budach W.E."/>
            <person name="Galosy S."/>
            <person name="Muller D."/>
            <person name="Noll T."/>
            <person name="Wienberg J."/>
            <person name="Jostock T."/>
            <person name="Leonard M."/>
            <person name="Grillari J."/>
            <person name="Tauch A."/>
            <person name="Goesmann A."/>
            <person name="Helk B."/>
            <person name="Mott J.E."/>
            <person name="Puhler A."/>
            <person name="Borth N."/>
        </authorList>
    </citation>
    <scope>NUCLEOTIDE SEQUENCE [LARGE SCALE GENOMIC DNA]</scope>
    <source>
        <strain evidence="15">17A/GY</strain>
    </source>
</reference>
<evidence type="ECO:0000313" key="14">
    <source>
        <dbReference type="EMBL" id="ERE87653.1"/>
    </source>
</evidence>
<dbReference type="PROSITE" id="PS00237">
    <property type="entry name" value="G_PROTEIN_RECEP_F1_1"/>
    <property type="match status" value="2"/>
</dbReference>
<evidence type="ECO:0000256" key="2">
    <source>
        <dbReference type="ARBA" id="ARBA00022475"/>
    </source>
</evidence>
<evidence type="ECO:0000313" key="15">
    <source>
        <dbReference type="Proteomes" id="UP000030759"/>
    </source>
</evidence>
<keyword evidence="5" id="KW-0552">Olfaction</keyword>
<evidence type="ECO:0000256" key="12">
    <source>
        <dbReference type="SAM" id="Phobius"/>
    </source>
</evidence>
<evidence type="ECO:0000256" key="1">
    <source>
        <dbReference type="ARBA" id="ARBA00004651"/>
    </source>
</evidence>
<dbReference type="GO" id="GO:0004984">
    <property type="term" value="F:olfactory receptor activity"/>
    <property type="evidence" value="ECO:0007669"/>
    <property type="project" value="InterPro"/>
</dbReference>
<dbReference type="PRINTS" id="PR00245">
    <property type="entry name" value="OLFACTORYR"/>
</dbReference>
<proteinExistence type="inferred from homology"/>
<feature type="transmembrane region" description="Helical" evidence="12">
    <location>
        <begin position="239"/>
        <end position="258"/>
    </location>
</feature>
<dbReference type="PANTHER" id="PTHR26454">
    <property type="entry name" value="OLFACTORY RECEPTOR"/>
    <property type="match status" value="1"/>
</dbReference>
<accession>A0A061IHB8</accession>
<dbReference type="InterPro" id="IPR000276">
    <property type="entry name" value="GPCR_Rhodpsn"/>
</dbReference>
<keyword evidence="10 11" id="KW-0807">Transducer</keyword>
<dbReference type="PROSITE" id="PS50262">
    <property type="entry name" value="G_PROTEIN_RECEP_F1_2"/>
    <property type="match status" value="2"/>
</dbReference>
<keyword evidence="6 12" id="KW-1133">Transmembrane helix</keyword>
<dbReference type="InterPro" id="IPR017452">
    <property type="entry name" value="GPCR_Rhodpsn_7TM"/>
</dbReference>
<dbReference type="GO" id="GO:0005886">
    <property type="term" value="C:plasma membrane"/>
    <property type="evidence" value="ECO:0007669"/>
    <property type="project" value="UniProtKB-SubCell"/>
</dbReference>
<feature type="transmembrane region" description="Helical" evidence="12">
    <location>
        <begin position="458"/>
        <end position="475"/>
    </location>
</feature>
<dbReference type="PANTHER" id="PTHR26454:SF27">
    <property type="entry name" value="OLFACTORY RECEPTOR 6C1"/>
    <property type="match status" value="1"/>
</dbReference>
<dbReference type="Pfam" id="PF13853">
    <property type="entry name" value="7tm_4"/>
    <property type="match status" value="2"/>
</dbReference>
<keyword evidence="8 12" id="KW-0472">Membrane</keyword>
<dbReference type="CDD" id="cd15912">
    <property type="entry name" value="7tmA_OR6C-like"/>
    <property type="match status" value="2"/>
</dbReference>
<dbReference type="Gene3D" id="1.20.1070.10">
    <property type="entry name" value="Rhodopsin 7-helix transmembrane proteins"/>
    <property type="match status" value="2"/>
</dbReference>
<dbReference type="FunFam" id="1.20.1070.10:FF:000013">
    <property type="entry name" value="Olfactory receptor"/>
    <property type="match status" value="2"/>
</dbReference>
<evidence type="ECO:0000259" key="13">
    <source>
        <dbReference type="PROSITE" id="PS50262"/>
    </source>
</evidence>
<feature type="transmembrane region" description="Helical" evidence="12">
    <location>
        <begin position="560"/>
        <end position="579"/>
    </location>
</feature>
<gene>
    <name evidence="14" type="ORF">H671_1g3632</name>
</gene>
<evidence type="ECO:0000256" key="9">
    <source>
        <dbReference type="ARBA" id="ARBA00023170"/>
    </source>
</evidence>
<evidence type="ECO:0000256" key="6">
    <source>
        <dbReference type="ARBA" id="ARBA00022989"/>
    </source>
</evidence>
<keyword evidence="2" id="KW-1003">Cell membrane</keyword>
<feature type="transmembrane region" description="Helical" evidence="12">
    <location>
        <begin position="419"/>
        <end position="438"/>
    </location>
</feature>
<keyword evidence="7 11" id="KW-0297">G-protein coupled receptor</keyword>
<feature type="transmembrane region" description="Helical" evidence="12">
    <location>
        <begin position="196"/>
        <end position="219"/>
    </location>
</feature>
<dbReference type="InterPro" id="IPR000725">
    <property type="entry name" value="Olfact_rcpt"/>
</dbReference>
<evidence type="ECO:0000256" key="5">
    <source>
        <dbReference type="ARBA" id="ARBA00022725"/>
    </source>
</evidence>
<dbReference type="GO" id="GO:0004930">
    <property type="term" value="F:G protein-coupled receptor activity"/>
    <property type="evidence" value="ECO:0007669"/>
    <property type="project" value="UniProtKB-KW"/>
</dbReference>
<organism evidence="14 15">
    <name type="scientific">Cricetulus griseus</name>
    <name type="common">Chinese hamster</name>
    <name type="synonym">Cricetulus barabensis griseus</name>
    <dbReference type="NCBI Taxonomy" id="10029"/>
    <lineage>
        <taxon>Eukaryota</taxon>
        <taxon>Metazoa</taxon>
        <taxon>Chordata</taxon>
        <taxon>Craniata</taxon>
        <taxon>Vertebrata</taxon>
        <taxon>Euteleostomi</taxon>
        <taxon>Mammalia</taxon>
        <taxon>Eutheria</taxon>
        <taxon>Euarchontoglires</taxon>
        <taxon>Glires</taxon>
        <taxon>Rodentia</taxon>
        <taxon>Myomorpha</taxon>
        <taxon>Muroidea</taxon>
        <taxon>Cricetidae</taxon>
        <taxon>Cricetinae</taxon>
        <taxon>Cricetulus</taxon>
    </lineage>
</organism>
<feature type="transmembrane region" description="Helical" evidence="12">
    <location>
        <begin position="380"/>
        <end position="399"/>
    </location>
</feature>
<evidence type="ECO:0000256" key="7">
    <source>
        <dbReference type="ARBA" id="ARBA00023040"/>
    </source>
</evidence>
<feature type="transmembrane region" description="Helical" evidence="12">
    <location>
        <begin position="591"/>
        <end position="610"/>
    </location>
</feature>
<feature type="transmembrane region" description="Helical" evidence="12">
    <location>
        <begin position="343"/>
        <end position="368"/>
    </location>
</feature>
<dbReference type="PRINTS" id="PR00237">
    <property type="entry name" value="GPCRRHODOPSN"/>
</dbReference>
<evidence type="ECO:0000256" key="3">
    <source>
        <dbReference type="ARBA" id="ARBA00022606"/>
    </source>
</evidence>
<keyword evidence="9 11" id="KW-0675">Receptor</keyword>
<dbReference type="InterPro" id="IPR047132">
    <property type="entry name" value="Olfact_rcpt_6C-like"/>
</dbReference>
<feature type="transmembrane region" description="Helical" evidence="12">
    <location>
        <begin position="61"/>
        <end position="84"/>
    </location>
</feature>
<protein>
    <submittedName>
        <fullName evidence="14">Olfactory receptor 1L1-like protein</fullName>
    </submittedName>
</protein>
<keyword evidence="3" id="KW-0716">Sensory transduction</keyword>
<feature type="domain" description="G-protein coupled receptors family 1 profile" evidence="13">
    <location>
        <begin position="39"/>
        <end position="288"/>
    </location>
</feature>
<feature type="transmembrane region" description="Helical" evidence="12">
    <location>
        <begin position="138"/>
        <end position="162"/>
    </location>
</feature>
<dbReference type="Proteomes" id="UP000030759">
    <property type="component" value="Unassembled WGS sequence"/>
</dbReference>
<evidence type="ECO:0000256" key="10">
    <source>
        <dbReference type="ARBA" id="ARBA00023224"/>
    </source>
</evidence>
<feature type="transmembrane region" description="Helical" evidence="12">
    <location>
        <begin position="23"/>
        <end position="49"/>
    </location>
</feature>
<keyword evidence="4 11" id="KW-0812">Transmembrane</keyword>
<dbReference type="EMBL" id="KE667056">
    <property type="protein sequence ID" value="ERE87653.1"/>
    <property type="molecule type" value="Genomic_DNA"/>
</dbReference>
<dbReference type="AlphaFoldDB" id="A0A061IHB8"/>
<dbReference type="SUPFAM" id="SSF81321">
    <property type="entry name" value="Family A G protein-coupled receptor-like"/>
    <property type="match status" value="2"/>
</dbReference>
<feature type="transmembrane region" description="Helical" evidence="12">
    <location>
        <begin position="516"/>
        <end position="539"/>
    </location>
</feature>
<evidence type="ECO:0000256" key="11">
    <source>
        <dbReference type="RuleBase" id="RU000688"/>
    </source>
</evidence>
<name>A0A061IHB8_CRIGR</name>
<comment type="similarity">
    <text evidence="11">Belongs to the G-protein coupled receptor 1 family.</text>
</comment>
<evidence type="ECO:0000256" key="4">
    <source>
        <dbReference type="ARBA" id="ARBA00022692"/>
    </source>
</evidence>
<sequence length="632" mass="71969">MRNYTETKEFILLGLSDDPKLQVIIFVFLFITYTLSITGNLTIITLTLLDSQLQTPMYFFLRNFSTLEVSFTTVCIPKFLGTIISGNKTISFNNCIAQLFFLILFGVTEFYLLAAMSYDRYVAICKPLHYLTIMSQKVCTMLVFACWMISFLIIFPALMLLLHLDYCGSNIIDHFTCDYFPLLQLSCSDTNFLEKMGFSCAVFTLMFTLVLVVLSYTYIIRTIVKIPSASQRTKAFSTCSSHMIVISISYGSCIFMYIKPSASDRASLTKGVAVLNTSVAPMLNPFIYSLRNQQVKQAFLNMARKMVFFTRGNRKQEEREEMNHTEITEFILLGLSDDPDLQIAIFLFLFITYILSVTGNLTIIILTFLDTHLQTPMYFFLRNFAFFEVSFTSVCIPRFLGSIVTQNKTISYNNCAAQLFFFIFMGVCEFYILTAMSYDRYVAICKPLHYTTIMSRRLCTLFVMCAWLGGFLTVFPPLMLLLQQDYCASNIIDHFACDFFPLLQLSCSDTSFLEVIGFYVALVTLLFTLALVIVSYMYIIRTILRIPSASQRKKAFSTCSSHMIVISLSYGSCIFMYANPSAKEKASLTKGVAILNTSVVPMLNPFIYTLRNQQVKQAFKGVVHKLAFSVSK</sequence>
<comment type="subcellular location">
    <subcellularLocation>
        <location evidence="1">Cell membrane</location>
        <topology evidence="1">Multi-pass membrane protein</topology>
    </subcellularLocation>
</comment>
<feature type="transmembrane region" description="Helical" evidence="12">
    <location>
        <begin position="96"/>
        <end position="118"/>
    </location>
</feature>
<feature type="domain" description="G-protein coupled receptors family 1 profile" evidence="13">
    <location>
        <begin position="359"/>
        <end position="608"/>
    </location>
</feature>
<evidence type="ECO:0000256" key="8">
    <source>
        <dbReference type="ARBA" id="ARBA00023136"/>
    </source>
</evidence>